<dbReference type="GO" id="GO:0000166">
    <property type="term" value="F:nucleotide binding"/>
    <property type="evidence" value="ECO:0007669"/>
    <property type="project" value="InterPro"/>
</dbReference>
<dbReference type="Pfam" id="PF00136">
    <property type="entry name" value="DNA_pol_B"/>
    <property type="match status" value="1"/>
</dbReference>
<dbReference type="FunFam" id="3.30.420.10:FF:000004">
    <property type="entry name" value="DNA polymerase"/>
    <property type="match status" value="1"/>
</dbReference>
<evidence type="ECO:0000256" key="6">
    <source>
        <dbReference type="ARBA" id="ARBA00022695"/>
    </source>
</evidence>
<dbReference type="PROSITE" id="PS00116">
    <property type="entry name" value="DNA_POLYMERASE_B"/>
    <property type="match status" value="1"/>
</dbReference>
<comment type="subcellular location">
    <subcellularLocation>
        <location evidence="2 20">Nucleus</location>
    </subcellularLocation>
</comment>
<evidence type="ECO:0000256" key="11">
    <source>
        <dbReference type="ARBA" id="ARBA00022801"/>
    </source>
</evidence>
<feature type="region of interest" description="Disordered" evidence="21">
    <location>
        <begin position="1"/>
        <end position="23"/>
    </location>
</feature>
<keyword evidence="14 20" id="KW-0239">DNA-directed DNA polymerase</keyword>
<gene>
    <name evidence="26" type="ORF">CTEN210_08740</name>
</gene>
<dbReference type="FunFam" id="1.10.287.690:FF:000001">
    <property type="entry name" value="DNA polymerase"/>
    <property type="match status" value="1"/>
</dbReference>
<keyword evidence="11" id="KW-0378">Hydrolase</keyword>
<feature type="domain" description="DNA-directed DNA polymerase family B exonuclease" evidence="23">
    <location>
        <begin position="290"/>
        <end position="532"/>
    </location>
</feature>
<keyword evidence="27" id="KW-1185">Reference proteome</keyword>
<evidence type="ECO:0000256" key="21">
    <source>
        <dbReference type="SAM" id="MobiDB-lite"/>
    </source>
</evidence>
<dbReference type="InterPro" id="IPR017964">
    <property type="entry name" value="DNA-dir_DNA_pol_B_CS"/>
</dbReference>
<comment type="cofactor">
    <cofactor evidence="1 20">
        <name>[4Fe-4S] cluster</name>
        <dbReference type="ChEBI" id="CHEBI:49883"/>
    </cofactor>
</comment>
<keyword evidence="13" id="KW-0269">Exonuclease</keyword>
<evidence type="ECO:0000256" key="4">
    <source>
        <dbReference type="ARBA" id="ARBA00022485"/>
    </source>
</evidence>
<comment type="caution">
    <text evidence="26">The sequence shown here is derived from an EMBL/GenBank/DDBJ whole genome shotgun (WGS) entry which is preliminary data.</text>
</comment>
<dbReference type="Gene3D" id="3.30.420.10">
    <property type="entry name" value="Ribonuclease H-like superfamily/Ribonuclease H"/>
    <property type="match status" value="1"/>
</dbReference>
<evidence type="ECO:0000256" key="9">
    <source>
        <dbReference type="ARBA" id="ARBA00022723"/>
    </source>
</evidence>
<feature type="compositionally biased region" description="Polar residues" evidence="21">
    <location>
        <begin position="1"/>
        <end position="12"/>
    </location>
</feature>
<comment type="catalytic activity">
    <reaction evidence="19 20">
        <text>DNA(n) + a 2'-deoxyribonucleoside 5'-triphosphate = DNA(n+1) + diphosphate</text>
        <dbReference type="Rhea" id="RHEA:22508"/>
        <dbReference type="Rhea" id="RHEA-COMP:17339"/>
        <dbReference type="Rhea" id="RHEA-COMP:17340"/>
        <dbReference type="ChEBI" id="CHEBI:33019"/>
        <dbReference type="ChEBI" id="CHEBI:61560"/>
        <dbReference type="ChEBI" id="CHEBI:173112"/>
        <dbReference type="EC" id="2.7.7.7"/>
    </reaction>
</comment>
<evidence type="ECO:0000256" key="10">
    <source>
        <dbReference type="ARBA" id="ARBA00022771"/>
    </source>
</evidence>
<evidence type="ECO:0000256" key="15">
    <source>
        <dbReference type="ARBA" id="ARBA00023004"/>
    </source>
</evidence>
<evidence type="ECO:0000256" key="2">
    <source>
        <dbReference type="ARBA" id="ARBA00004123"/>
    </source>
</evidence>
<dbReference type="InterPro" id="IPR023211">
    <property type="entry name" value="DNA_pol_palm_dom_sf"/>
</dbReference>
<keyword evidence="12 20" id="KW-0862">Zinc</keyword>
<accession>A0AAD3H701</accession>
<dbReference type="PANTHER" id="PTHR10322:SF23">
    <property type="entry name" value="DNA POLYMERASE DELTA CATALYTIC SUBUNIT"/>
    <property type="match status" value="1"/>
</dbReference>
<feature type="compositionally biased region" description="Basic and acidic residues" evidence="21">
    <location>
        <begin position="13"/>
        <end position="23"/>
    </location>
</feature>
<keyword evidence="7 20" id="KW-0235">DNA replication</keyword>
<keyword evidence="5 20" id="KW-0808">Transferase</keyword>
<evidence type="ECO:0000259" key="23">
    <source>
        <dbReference type="Pfam" id="PF03104"/>
    </source>
</evidence>
<keyword evidence="6 20" id="KW-0548">Nucleotidyltransferase</keyword>
<keyword evidence="15 20" id="KW-0408">Iron</keyword>
<keyword evidence="18 20" id="KW-0539">Nucleus</keyword>
<evidence type="ECO:0000256" key="13">
    <source>
        <dbReference type="ARBA" id="ARBA00022839"/>
    </source>
</evidence>
<dbReference type="InterPro" id="IPR036397">
    <property type="entry name" value="RNaseH_sf"/>
</dbReference>
<evidence type="ECO:0000256" key="7">
    <source>
        <dbReference type="ARBA" id="ARBA00022705"/>
    </source>
</evidence>
<dbReference type="InterPro" id="IPR006172">
    <property type="entry name" value="DNA-dir_DNA_pol_B"/>
</dbReference>
<dbReference type="Pfam" id="PF14260">
    <property type="entry name" value="zf-C4pol"/>
    <property type="match status" value="1"/>
</dbReference>
<dbReference type="InterPro" id="IPR012337">
    <property type="entry name" value="RNaseH-like_sf"/>
</dbReference>
<keyword evidence="17 20" id="KW-0238">DNA-binding</keyword>
<evidence type="ECO:0000256" key="18">
    <source>
        <dbReference type="ARBA" id="ARBA00023242"/>
    </source>
</evidence>
<dbReference type="AlphaFoldDB" id="A0AAD3H701"/>
<evidence type="ECO:0000256" key="14">
    <source>
        <dbReference type="ARBA" id="ARBA00022932"/>
    </source>
</evidence>
<dbReference type="InterPro" id="IPR025687">
    <property type="entry name" value="Znf-C4pol"/>
</dbReference>
<evidence type="ECO:0000256" key="1">
    <source>
        <dbReference type="ARBA" id="ARBA00001966"/>
    </source>
</evidence>
<evidence type="ECO:0000313" key="27">
    <source>
        <dbReference type="Proteomes" id="UP001054902"/>
    </source>
</evidence>
<dbReference type="InterPro" id="IPR006133">
    <property type="entry name" value="DNA-dir_DNA_pol_B_exonuc"/>
</dbReference>
<keyword evidence="9 20" id="KW-0479">Metal-binding</keyword>
<dbReference type="InterPro" id="IPR050240">
    <property type="entry name" value="DNA_pol_type-B"/>
</dbReference>
<dbReference type="SMART" id="SM00486">
    <property type="entry name" value="POLBc"/>
    <property type="match status" value="1"/>
</dbReference>
<evidence type="ECO:0000256" key="5">
    <source>
        <dbReference type="ARBA" id="ARBA00022679"/>
    </source>
</evidence>
<dbReference type="InterPro" id="IPR006134">
    <property type="entry name" value="DNA-dir_DNA_pol_B_multi_dom"/>
</dbReference>
<dbReference type="GO" id="GO:0006297">
    <property type="term" value="P:nucleotide-excision repair, DNA gap filling"/>
    <property type="evidence" value="ECO:0007669"/>
    <property type="project" value="TreeGrafter"/>
</dbReference>
<keyword evidence="8" id="KW-0540">Nuclease</keyword>
<dbReference type="Pfam" id="PF24055">
    <property type="entry name" value="POL3_N"/>
    <property type="match status" value="1"/>
</dbReference>
<proteinExistence type="inferred from homology"/>
<evidence type="ECO:0000259" key="22">
    <source>
        <dbReference type="Pfam" id="PF00136"/>
    </source>
</evidence>
<dbReference type="PRINTS" id="PR00106">
    <property type="entry name" value="DNAPOLB"/>
</dbReference>
<dbReference type="GO" id="GO:0003677">
    <property type="term" value="F:DNA binding"/>
    <property type="evidence" value="ECO:0007669"/>
    <property type="project" value="UniProtKB-KW"/>
</dbReference>
<dbReference type="GO" id="GO:0006287">
    <property type="term" value="P:base-excision repair, gap-filling"/>
    <property type="evidence" value="ECO:0007669"/>
    <property type="project" value="TreeGrafter"/>
</dbReference>
<evidence type="ECO:0000313" key="26">
    <source>
        <dbReference type="EMBL" id="GFH52264.1"/>
    </source>
</evidence>
<evidence type="ECO:0000256" key="20">
    <source>
        <dbReference type="RuleBase" id="RU000442"/>
    </source>
</evidence>
<dbReference type="CDD" id="cd05533">
    <property type="entry name" value="POLBc_delta"/>
    <property type="match status" value="1"/>
</dbReference>
<evidence type="ECO:0000256" key="3">
    <source>
        <dbReference type="ARBA" id="ARBA00005755"/>
    </source>
</evidence>
<evidence type="ECO:0000256" key="17">
    <source>
        <dbReference type="ARBA" id="ARBA00023125"/>
    </source>
</evidence>
<comment type="similarity">
    <text evidence="3 20">Belongs to the DNA polymerase type-B family.</text>
</comment>
<organism evidence="26 27">
    <name type="scientific">Chaetoceros tenuissimus</name>
    <dbReference type="NCBI Taxonomy" id="426638"/>
    <lineage>
        <taxon>Eukaryota</taxon>
        <taxon>Sar</taxon>
        <taxon>Stramenopiles</taxon>
        <taxon>Ochrophyta</taxon>
        <taxon>Bacillariophyta</taxon>
        <taxon>Coscinodiscophyceae</taxon>
        <taxon>Chaetocerotophycidae</taxon>
        <taxon>Chaetocerotales</taxon>
        <taxon>Chaetocerotaceae</taxon>
        <taxon>Chaetoceros</taxon>
    </lineage>
</organism>
<feature type="domain" description="DNA polymerase delta/zeta catalytic subunit N-terminal" evidence="25">
    <location>
        <begin position="163"/>
        <end position="251"/>
    </location>
</feature>
<keyword evidence="10 20" id="KW-0863">Zinc-finger</keyword>
<dbReference type="InterPro" id="IPR056435">
    <property type="entry name" value="DPOD/Z_N"/>
</dbReference>
<dbReference type="FunFam" id="1.10.132.60:FF:000001">
    <property type="entry name" value="DNA polymerase"/>
    <property type="match status" value="1"/>
</dbReference>
<evidence type="ECO:0000256" key="12">
    <source>
        <dbReference type="ARBA" id="ARBA00022833"/>
    </source>
</evidence>
<evidence type="ECO:0000259" key="24">
    <source>
        <dbReference type="Pfam" id="PF14260"/>
    </source>
</evidence>
<evidence type="ECO:0000259" key="25">
    <source>
        <dbReference type="Pfam" id="PF24055"/>
    </source>
</evidence>
<sequence>MDLINNQILSSSGKHELSADEQSLRDGQCVKRLRGGGYDDDQELYDEEAFMDDGMEEPEEYDVENTDGAAADNADTAINFDDLSAAQLKRWARPPVPQEVYDIANNDLNLQWLDIDLIGGDPLPYNPNSNKKKVVGATSGEVPIIRVYGCTDAGNSIVAFIHGYTPYGYFALPENFELKYDSDAEKNRILGKIRDVINDRLVSAKSARSKGFENATLVHGVQYIEDHKSIMGYNTSHTKFLKVFVSMPNLVPTLKRIMEEGISLPGITPIAGTNNQNMWQDGGANGSSYQPFECNVVFVLRFMIDEEICGAGWLSLKKGTYEFKKQKTTNCQLEVNVSYDDIVPRKPEGDWNKIAPLRILSLDIECQGRKGHFPEAEKDPVIQIANTLTVYGESKPTVQNVFTLKGCLPIVGAQVIASDVEEDMLLKWRVFLQACDPDIITGYNVQNFDIPYILDRAETLCKDKRIKSKMSQFKKWGRIKGADAKMRETTFQSAAYGKRNNMETTIDGRVIFDMLPYMQRNHKLSSYSLNSVCAEFLGQQKEDVHHSIISDLQNGTDADRHRLASYCLKDAQLPQRLMDKLSVLVNYIEMARVTGVPVSFLIARGQQIKVFSMILRKCRTEKLLVPTLSKRGGQGDGYEGATVLDPIKNYYEDPIATLDFASLYPSIMQAYNLCYSTIVSAQDANKLDPSLYKKSDNGHIFVHSHVKKGILPTILSELLAARKRAKKDMKNAPTEFEKAVQNGRQLALKVSANSVYGFTGAGVGQLPCLPIASSVTSYGRFLLEKTKEFVETTYTVANGYEHDAQVVYGDTDSVMVKFGFKTVKETFPLAIEAAEKASKIFPDPILLEFEKVYKPFLLMNKKRYAGLMYTNTDKFDYMDTKGLETVRRDNCALVREVIQISLDTILIKQDVEGAINYVKCQIADLLQNKMDISRLVITKSLNKGAEYALGLGGKKEDYKVKQAHVELAARMKKRDAGSAPQLGDRVPYVIITGAKGAANFEKAEDPIYVLENNLPIDCKWYLTNQLSKPLTRIFEPIIGDVDKNLLKGDHTRKIFIPTPTARKGSLMMFAKKKDSCIGCKASIDPGTGNLCKYCIPREAEIYLEKLSNLREAELRYAKLWSEAQRVHGNVHSEIMCTGDGCACLFYRRKKVQADMRLAQEAIDKFGY</sequence>
<dbReference type="GO" id="GO:0008296">
    <property type="term" value="F:3'-5'-DNA exonuclease activity"/>
    <property type="evidence" value="ECO:0007669"/>
    <property type="project" value="TreeGrafter"/>
</dbReference>
<dbReference type="InterPro" id="IPR043502">
    <property type="entry name" value="DNA/RNA_pol_sf"/>
</dbReference>
<name>A0AAD3H701_9STRA</name>
<dbReference type="GO" id="GO:0045004">
    <property type="term" value="P:DNA replication proofreading"/>
    <property type="evidence" value="ECO:0007669"/>
    <property type="project" value="TreeGrafter"/>
</dbReference>
<dbReference type="InterPro" id="IPR042087">
    <property type="entry name" value="DNA_pol_B_thumb"/>
</dbReference>
<dbReference type="Gene3D" id="1.10.287.690">
    <property type="entry name" value="Helix hairpin bin"/>
    <property type="match status" value="1"/>
</dbReference>
<protein>
    <recommendedName>
        <fullName evidence="20">DNA polymerase</fullName>
        <ecNumber evidence="20">2.7.7.7</ecNumber>
    </recommendedName>
</protein>
<dbReference type="SUPFAM" id="SSF53098">
    <property type="entry name" value="Ribonuclease H-like"/>
    <property type="match status" value="1"/>
</dbReference>
<dbReference type="GO" id="GO:0043625">
    <property type="term" value="C:delta DNA polymerase complex"/>
    <property type="evidence" value="ECO:0007669"/>
    <property type="project" value="UniProtKB-ARBA"/>
</dbReference>
<keyword evidence="16 20" id="KW-0411">Iron-sulfur</keyword>
<dbReference type="GO" id="GO:0003887">
    <property type="term" value="F:DNA-directed DNA polymerase activity"/>
    <property type="evidence" value="ECO:0007669"/>
    <property type="project" value="UniProtKB-KW"/>
</dbReference>
<dbReference type="CDD" id="cd05777">
    <property type="entry name" value="DNA_polB_delta_exo"/>
    <property type="match status" value="1"/>
</dbReference>
<reference evidence="26 27" key="1">
    <citation type="journal article" date="2021" name="Sci. Rep.">
        <title>The genome of the diatom Chaetoceros tenuissimus carries an ancient integrated fragment of an extant virus.</title>
        <authorList>
            <person name="Hongo Y."/>
            <person name="Kimura K."/>
            <person name="Takaki Y."/>
            <person name="Yoshida Y."/>
            <person name="Baba S."/>
            <person name="Kobayashi G."/>
            <person name="Nagasaki K."/>
            <person name="Hano T."/>
            <person name="Tomaru Y."/>
        </authorList>
    </citation>
    <scope>NUCLEOTIDE SEQUENCE [LARGE SCALE GENOMIC DNA]</scope>
    <source>
        <strain evidence="26 27">NIES-3715</strain>
    </source>
</reference>
<dbReference type="Gene3D" id="3.90.1600.10">
    <property type="entry name" value="Palm domain of DNA polymerase"/>
    <property type="match status" value="1"/>
</dbReference>
<dbReference type="Gene3D" id="1.10.132.60">
    <property type="entry name" value="DNA polymerase family B, C-terminal domain"/>
    <property type="match status" value="1"/>
</dbReference>
<dbReference type="GO" id="GO:0051539">
    <property type="term" value="F:4 iron, 4 sulfur cluster binding"/>
    <property type="evidence" value="ECO:0007669"/>
    <property type="project" value="UniProtKB-KW"/>
</dbReference>
<feature type="domain" description="C4-type zinc-finger of DNA polymerase delta" evidence="24">
    <location>
        <begin position="1076"/>
        <end position="1147"/>
    </location>
</feature>
<dbReference type="EC" id="2.7.7.7" evidence="20"/>
<keyword evidence="4 20" id="KW-0004">4Fe-4S</keyword>
<evidence type="ECO:0000256" key="16">
    <source>
        <dbReference type="ARBA" id="ARBA00023014"/>
    </source>
</evidence>
<evidence type="ECO:0000256" key="8">
    <source>
        <dbReference type="ARBA" id="ARBA00022722"/>
    </source>
</evidence>
<dbReference type="SUPFAM" id="SSF56672">
    <property type="entry name" value="DNA/RNA polymerases"/>
    <property type="match status" value="1"/>
</dbReference>
<dbReference type="NCBIfam" id="TIGR00592">
    <property type="entry name" value="pol2"/>
    <property type="match status" value="1"/>
</dbReference>
<dbReference type="GO" id="GO:0008270">
    <property type="term" value="F:zinc ion binding"/>
    <property type="evidence" value="ECO:0007669"/>
    <property type="project" value="UniProtKB-KW"/>
</dbReference>
<feature type="domain" description="DNA-directed DNA polymerase family B multifunctional" evidence="22">
    <location>
        <begin position="596"/>
        <end position="1037"/>
    </location>
</feature>
<dbReference type="Pfam" id="PF03104">
    <property type="entry name" value="DNA_pol_B_exo1"/>
    <property type="match status" value="1"/>
</dbReference>
<dbReference type="Proteomes" id="UP001054902">
    <property type="component" value="Unassembled WGS sequence"/>
</dbReference>
<dbReference type="PANTHER" id="PTHR10322">
    <property type="entry name" value="DNA POLYMERASE CATALYTIC SUBUNIT"/>
    <property type="match status" value="1"/>
</dbReference>
<evidence type="ECO:0000256" key="19">
    <source>
        <dbReference type="ARBA" id="ARBA00049244"/>
    </source>
</evidence>
<dbReference type="EMBL" id="BLLK01000045">
    <property type="protein sequence ID" value="GFH52264.1"/>
    <property type="molecule type" value="Genomic_DNA"/>
</dbReference>
<dbReference type="Gene3D" id="3.30.342.10">
    <property type="entry name" value="DNA Polymerase, chain B, domain 1"/>
    <property type="match status" value="1"/>
</dbReference>